<organism evidence="2 3">
    <name type="scientific">Shewanella marisflavi</name>
    <dbReference type="NCBI Taxonomy" id="260364"/>
    <lineage>
        <taxon>Bacteria</taxon>
        <taxon>Pseudomonadati</taxon>
        <taxon>Pseudomonadota</taxon>
        <taxon>Gammaproteobacteria</taxon>
        <taxon>Alteromonadales</taxon>
        <taxon>Shewanellaceae</taxon>
        <taxon>Shewanella</taxon>
    </lineage>
</organism>
<proteinExistence type="predicted"/>
<sequence>MAEFQEGNQKGRRGRPKGALNKRSLLPKALSKEAIKQLKSRVLEGDMVAIKFVLDRVYPALKPITPDDSIDHKLIEARIKETAEFEERLRALEDAKK</sequence>
<reference evidence="2 3" key="1">
    <citation type="submission" date="2019-06" db="EMBL/GenBank/DDBJ databases">
        <title>Complete genome of Shewanella marisflavi ECSMB14101, a mussel settlement-inducing bacterium isolated from East China Sea.</title>
        <authorList>
            <person name="Yang J."/>
            <person name="Liang X."/>
            <person name="Chang R."/>
            <person name="Peng L."/>
        </authorList>
    </citation>
    <scope>NUCLEOTIDE SEQUENCE [LARGE SCALE GENOMIC DNA]</scope>
    <source>
        <strain evidence="2 3">ECSMB14101</strain>
    </source>
</reference>
<name>A0ABX5WMY9_9GAMM</name>
<evidence type="ECO:0008006" key="4">
    <source>
        <dbReference type="Google" id="ProtNLM"/>
    </source>
</evidence>
<gene>
    <name evidence="2" type="ORF">FGA12_12690</name>
</gene>
<accession>A0ABX5WMY9</accession>
<evidence type="ECO:0000256" key="1">
    <source>
        <dbReference type="SAM" id="MobiDB-lite"/>
    </source>
</evidence>
<feature type="region of interest" description="Disordered" evidence="1">
    <location>
        <begin position="1"/>
        <end position="24"/>
    </location>
</feature>
<keyword evidence="3" id="KW-1185">Reference proteome</keyword>
<evidence type="ECO:0000313" key="2">
    <source>
        <dbReference type="EMBL" id="QDF75932.1"/>
    </source>
</evidence>
<protein>
    <recommendedName>
        <fullName evidence="4">DUF5681 domain-containing protein</fullName>
    </recommendedName>
</protein>
<dbReference type="Proteomes" id="UP000318758">
    <property type="component" value="Chromosome"/>
</dbReference>
<dbReference type="RefSeq" id="WP_033538486.1">
    <property type="nucleotide sequence ID" value="NZ_CP041153.1"/>
</dbReference>
<dbReference type="EMBL" id="CP041153">
    <property type="protein sequence ID" value="QDF75932.1"/>
    <property type="molecule type" value="Genomic_DNA"/>
</dbReference>
<evidence type="ECO:0000313" key="3">
    <source>
        <dbReference type="Proteomes" id="UP000318758"/>
    </source>
</evidence>